<dbReference type="RefSeq" id="WP_004628949.1">
    <property type="nucleotide sequence ID" value="NZ_AORV01000059.1"/>
</dbReference>
<keyword evidence="6" id="KW-0762">Sugar transport</keyword>
<keyword evidence="7" id="KW-1185">Reference proteome</keyword>
<dbReference type="STRING" id="1195236.CTER_4111"/>
<evidence type="ECO:0000256" key="1">
    <source>
        <dbReference type="ARBA" id="ARBA00022475"/>
    </source>
</evidence>
<organism evidence="6 7">
    <name type="scientific">Ruminiclostridium cellobioparum subsp. termitidis CT1112</name>
    <dbReference type="NCBI Taxonomy" id="1195236"/>
    <lineage>
        <taxon>Bacteria</taxon>
        <taxon>Bacillati</taxon>
        <taxon>Bacillota</taxon>
        <taxon>Clostridia</taxon>
        <taxon>Eubacteriales</taxon>
        <taxon>Oscillospiraceae</taxon>
        <taxon>Ruminiclostridium</taxon>
    </lineage>
</organism>
<dbReference type="Pfam" id="PF01547">
    <property type="entry name" value="SBP_bac_1"/>
    <property type="match status" value="1"/>
</dbReference>
<dbReference type="PATRIC" id="fig|1195236.3.peg.4327"/>
<gene>
    <name evidence="6" type="ORF">CTER_4111</name>
</gene>
<dbReference type="AlphaFoldDB" id="S0FGH3"/>
<dbReference type="PROSITE" id="PS51257">
    <property type="entry name" value="PROKAR_LIPOPROTEIN"/>
    <property type="match status" value="1"/>
</dbReference>
<evidence type="ECO:0000313" key="7">
    <source>
        <dbReference type="Proteomes" id="UP000014155"/>
    </source>
</evidence>
<dbReference type="PANTHER" id="PTHR43649">
    <property type="entry name" value="ARABINOSE-BINDING PROTEIN-RELATED"/>
    <property type="match status" value="1"/>
</dbReference>
<accession>S0FGH3</accession>
<dbReference type="SUPFAM" id="SSF53850">
    <property type="entry name" value="Periplasmic binding protein-like II"/>
    <property type="match status" value="1"/>
</dbReference>
<evidence type="ECO:0000256" key="3">
    <source>
        <dbReference type="ARBA" id="ARBA00023136"/>
    </source>
</evidence>
<keyword evidence="1" id="KW-1003">Cell membrane</keyword>
<dbReference type="Gene3D" id="3.40.190.10">
    <property type="entry name" value="Periplasmic binding protein-like II"/>
    <property type="match status" value="2"/>
</dbReference>
<sequence length="438" mass="47921">MLKKITSLFLIAAIAGTISVGCGKDNNASISTTQEAAVTAAAGGSSDEKTNPEDAAGEITFSSNRTDLQNTLLPQFVADFNKEFPNIKVNIETIKDYQAAIKVKMSSNDLPDVWTVHNGYYTKDQLTKYNIPLDDYEFAKDFLYSEVFSGSDRKIYALPQGASATGVVYNKKIFSELGITVPQTLDEMISAGKKITASGRTGLATAAKAGWPLQYYWLDIANTIAGDGNYRNTLAENEAPFTVDSPMGKAFGLLKAFKEAGILEKDPLSSDWEPIKKDFRDGKVGMFILGPWFIPQALDPLTIDDVGFFPLPYDNEKTPKKVSAGPDVALGMAQNTKNKAATEAFFKFMMDTNYASVGKSLGLLTARKSVAVDIPFAKEFESYSPRKLDVVSDTKAYTDIMNKAQVDYNKLAQEVLVSGDIQKAFDQLNTKWKKAMGK</sequence>
<evidence type="ECO:0000256" key="2">
    <source>
        <dbReference type="ARBA" id="ARBA00022729"/>
    </source>
</evidence>
<dbReference type="EMBL" id="AORV01000059">
    <property type="protein sequence ID" value="EMS70137.1"/>
    <property type="molecule type" value="Genomic_DNA"/>
</dbReference>
<name>S0FGH3_RUMCE</name>
<dbReference type="PANTHER" id="PTHR43649:SF33">
    <property type="entry name" value="POLYGALACTURONAN_RHAMNOGALACTURONAN-BINDING PROTEIN YTCQ"/>
    <property type="match status" value="1"/>
</dbReference>
<dbReference type="InterPro" id="IPR006059">
    <property type="entry name" value="SBP"/>
</dbReference>
<keyword evidence="5" id="KW-0449">Lipoprotein</keyword>
<proteinExistence type="predicted"/>
<keyword evidence="6" id="KW-0813">Transport</keyword>
<dbReference type="InterPro" id="IPR050490">
    <property type="entry name" value="Bact_solute-bd_prot1"/>
</dbReference>
<evidence type="ECO:0000256" key="5">
    <source>
        <dbReference type="ARBA" id="ARBA00023288"/>
    </source>
</evidence>
<dbReference type="Proteomes" id="UP000014155">
    <property type="component" value="Unassembled WGS sequence"/>
</dbReference>
<keyword evidence="3" id="KW-0472">Membrane</keyword>
<dbReference type="eggNOG" id="COG1653">
    <property type="taxonomic scope" value="Bacteria"/>
</dbReference>
<evidence type="ECO:0000313" key="6">
    <source>
        <dbReference type="EMBL" id="EMS70137.1"/>
    </source>
</evidence>
<comment type="caution">
    <text evidence="6">The sequence shown here is derived from an EMBL/GenBank/DDBJ whole genome shotgun (WGS) entry which is preliminary data.</text>
</comment>
<keyword evidence="2" id="KW-0732">Signal</keyword>
<reference evidence="6 7" key="1">
    <citation type="journal article" date="2013" name="Genome Announc.">
        <title>Draft Genome Sequence of the Cellulolytic, Mesophilic, Anaerobic Bacterium Clostridium termitidis Strain CT1112 (DSM 5398).</title>
        <authorList>
            <person name="Lal S."/>
            <person name="Ramachandran U."/>
            <person name="Zhang X."/>
            <person name="Munir R."/>
            <person name="Sparling R."/>
            <person name="Levin D.B."/>
        </authorList>
    </citation>
    <scope>NUCLEOTIDE SEQUENCE [LARGE SCALE GENOMIC DNA]</scope>
    <source>
        <strain evidence="6 7">CT1112</strain>
    </source>
</reference>
<evidence type="ECO:0000256" key="4">
    <source>
        <dbReference type="ARBA" id="ARBA00023139"/>
    </source>
</evidence>
<keyword evidence="4" id="KW-0564">Palmitate</keyword>
<protein>
    <submittedName>
        <fullName evidence="6">ABC-type sugar transport system, periplasmic component</fullName>
    </submittedName>
</protein>